<evidence type="ECO:0000256" key="3">
    <source>
        <dbReference type="SAM" id="MobiDB-lite"/>
    </source>
</evidence>
<comment type="caution">
    <text evidence="4">The sequence shown here is derived from an EMBL/GenBank/DDBJ whole genome shotgun (WGS) entry which is preliminary data.</text>
</comment>
<dbReference type="PANTHER" id="PTHR47227">
    <property type="entry name" value="DNA-DIRECTED RNA POLYMERASE SUBUNIT K"/>
    <property type="match status" value="1"/>
</dbReference>
<dbReference type="VEuPathDB" id="TriTrypDB:TcG_05505"/>
<keyword evidence="2" id="KW-0804">Transcription</keyword>
<dbReference type="VEuPathDB" id="TriTrypDB:TcBrA4_0121980"/>
<dbReference type="InterPro" id="IPR020708">
    <property type="entry name" value="DNA-dir_RNA_polK_14-18kDa_CS"/>
</dbReference>
<dbReference type="GO" id="GO:0003677">
    <property type="term" value="F:DNA binding"/>
    <property type="evidence" value="ECO:0007669"/>
    <property type="project" value="InterPro"/>
</dbReference>
<dbReference type="InterPro" id="IPR036161">
    <property type="entry name" value="RPB6/omega-like_sf"/>
</dbReference>
<dbReference type="VEuPathDB" id="TriTrypDB:TcCLB.507159.44"/>
<name>A0A2V2V5K0_TRYCR</name>
<organism evidence="4 5">
    <name type="scientific">Trypanosoma cruzi</name>
    <dbReference type="NCBI Taxonomy" id="5693"/>
    <lineage>
        <taxon>Eukaryota</taxon>
        <taxon>Discoba</taxon>
        <taxon>Euglenozoa</taxon>
        <taxon>Kinetoplastea</taxon>
        <taxon>Metakinetoplastina</taxon>
        <taxon>Trypanosomatida</taxon>
        <taxon>Trypanosomatidae</taxon>
        <taxon>Trypanosoma</taxon>
        <taxon>Schizotrypanum</taxon>
    </lineage>
</organism>
<feature type="region of interest" description="Disordered" evidence="3">
    <location>
        <begin position="1"/>
        <end position="52"/>
    </location>
</feature>
<evidence type="ECO:0000256" key="1">
    <source>
        <dbReference type="ARBA" id="ARBA00022478"/>
    </source>
</evidence>
<protein>
    <submittedName>
        <fullName evidence="4">Putative DNA-directed RNA polymerase subunit</fullName>
    </submittedName>
</protein>
<dbReference type="Proteomes" id="UP000246078">
    <property type="component" value="Unassembled WGS sequence"/>
</dbReference>
<dbReference type="Gene3D" id="3.90.940.10">
    <property type="match status" value="1"/>
</dbReference>
<dbReference type="PANTHER" id="PTHR47227:SF5">
    <property type="entry name" value="DNA-DIRECTED RNA POLYMERASES I, II, AND III SUBUNIT RPABC2"/>
    <property type="match status" value="1"/>
</dbReference>
<sequence>MSDRDGDDDRLSLNFGEEQEESTLRSDDEQSEGDGADVVLSGRAASGTAVRRDGKDRVTAPVLTKYERARILGTRALQISMNAPVLVALEGETDPLIIAQKELPRVSYRSSYGGCFRTTRMRTGEYANWTSTLTVPLTSDTQTSEGQERAGAGAFPLLSCHAQRCALSCQCFHALMTPLAELVCISPFSPFPSALRLPEARLRQEASSLKIVKEETCVLSAV</sequence>
<dbReference type="GO" id="GO:0005736">
    <property type="term" value="C:RNA polymerase I complex"/>
    <property type="evidence" value="ECO:0007669"/>
    <property type="project" value="TreeGrafter"/>
</dbReference>
<evidence type="ECO:0000313" key="4">
    <source>
        <dbReference type="EMBL" id="PWU90806.1"/>
    </source>
</evidence>
<dbReference type="VEuPathDB" id="TriTrypDB:C3747_356g39"/>
<dbReference type="EMBL" id="PRFC01000356">
    <property type="protein sequence ID" value="PWU90806.1"/>
    <property type="molecule type" value="Genomic_DNA"/>
</dbReference>
<dbReference type="VEuPathDB" id="TriTrypDB:C4B63_20g1365c"/>
<reference evidence="4 5" key="1">
    <citation type="journal article" date="2018" name="Microb. Genom.">
        <title>Expanding an expanded genome: long-read sequencing of Trypanosoma cruzi.</title>
        <authorList>
            <person name="Berna L."/>
            <person name="Rodriguez M."/>
            <person name="Chiribao M.L."/>
            <person name="Parodi-Talice A."/>
            <person name="Pita S."/>
            <person name="Rijo G."/>
            <person name="Alvarez-Valin F."/>
            <person name="Robello C."/>
        </authorList>
    </citation>
    <scope>NUCLEOTIDE SEQUENCE [LARGE SCALE GENOMIC DNA]</scope>
    <source>
        <strain evidence="4 5">TCC</strain>
    </source>
</reference>
<dbReference type="GO" id="GO:0006360">
    <property type="term" value="P:transcription by RNA polymerase I"/>
    <property type="evidence" value="ECO:0007669"/>
    <property type="project" value="TreeGrafter"/>
</dbReference>
<dbReference type="VEuPathDB" id="TriTrypDB:BCY84_03506"/>
<proteinExistence type="predicted"/>
<dbReference type="InterPro" id="IPR006110">
    <property type="entry name" value="Pol_omega/Rpo6/RPB6"/>
</dbReference>
<dbReference type="PROSITE" id="PS01111">
    <property type="entry name" value="RNA_POL_K_14KD"/>
    <property type="match status" value="1"/>
</dbReference>
<gene>
    <name evidence="4" type="ORF">C3747_356g39</name>
</gene>
<dbReference type="VEuPathDB" id="TriTrypDB:TcCLB.507673.65"/>
<dbReference type="GO" id="GO:0003899">
    <property type="term" value="F:DNA-directed RNA polymerase activity"/>
    <property type="evidence" value="ECO:0007669"/>
    <property type="project" value="InterPro"/>
</dbReference>
<dbReference type="SUPFAM" id="SSF63562">
    <property type="entry name" value="RPB6/omega subunit-like"/>
    <property type="match status" value="1"/>
</dbReference>
<dbReference type="GO" id="GO:0042797">
    <property type="term" value="P:tRNA transcription by RNA polymerase III"/>
    <property type="evidence" value="ECO:0007669"/>
    <property type="project" value="TreeGrafter"/>
</dbReference>
<dbReference type="NCBIfam" id="NF002208">
    <property type="entry name" value="PRK01099.1-3"/>
    <property type="match status" value="1"/>
</dbReference>
<evidence type="ECO:0000256" key="2">
    <source>
        <dbReference type="ARBA" id="ARBA00023163"/>
    </source>
</evidence>
<dbReference type="GO" id="GO:0005665">
    <property type="term" value="C:RNA polymerase II, core complex"/>
    <property type="evidence" value="ECO:0007669"/>
    <property type="project" value="TreeGrafter"/>
</dbReference>
<dbReference type="Pfam" id="PF01192">
    <property type="entry name" value="RNA_pol_Rpb6"/>
    <property type="match status" value="1"/>
</dbReference>
<keyword evidence="1 4" id="KW-0240">DNA-directed RNA polymerase</keyword>
<dbReference type="GO" id="GO:0005666">
    <property type="term" value="C:RNA polymerase III complex"/>
    <property type="evidence" value="ECO:0007669"/>
    <property type="project" value="TreeGrafter"/>
</dbReference>
<dbReference type="VEuPathDB" id="TriTrypDB:TcCL_ESM03203"/>
<dbReference type="AlphaFoldDB" id="A0A2V2V5K0"/>
<dbReference type="GO" id="GO:0006366">
    <property type="term" value="P:transcription by RNA polymerase II"/>
    <property type="evidence" value="ECO:0007669"/>
    <property type="project" value="TreeGrafter"/>
</dbReference>
<feature type="compositionally biased region" description="Basic and acidic residues" evidence="3">
    <location>
        <begin position="1"/>
        <end position="11"/>
    </location>
</feature>
<accession>A0A2V2V5K0</accession>
<evidence type="ECO:0000313" key="5">
    <source>
        <dbReference type="Proteomes" id="UP000246078"/>
    </source>
</evidence>